<feature type="compositionally biased region" description="Low complexity" evidence="1">
    <location>
        <begin position="55"/>
        <end position="67"/>
    </location>
</feature>
<evidence type="ECO:0000256" key="1">
    <source>
        <dbReference type="SAM" id="MobiDB-lite"/>
    </source>
</evidence>
<evidence type="ECO:0000313" key="3">
    <source>
        <dbReference type="EMBL" id="TJW12403.1"/>
    </source>
</evidence>
<name>A0A4T9TKB3_9ACTN</name>
<gene>
    <name evidence="3" type="ORF">E5982_02050</name>
</gene>
<dbReference type="AlphaFoldDB" id="A0A4T9TKB3"/>
<evidence type="ECO:0000313" key="4">
    <source>
        <dbReference type="Proteomes" id="UP000309454"/>
    </source>
</evidence>
<keyword evidence="2" id="KW-0472">Membrane</keyword>
<protein>
    <submittedName>
        <fullName evidence="3">Uncharacterized protein</fullName>
    </submittedName>
</protein>
<comment type="caution">
    <text evidence="3">The sequence shown here is derived from an EMBL/GenBank/DDBJ whole genome shotgun (WGS) entry which is preliminary data.</text>
</comment>
<proteinExistence type="predicted"/>
<feature type="region of interest" description="Disordered" evidence="1">
    <location>
        <begin position="44"/>
        <end position="82"/>
    </location>
</feature>
<sequence length="495" mass="53828">MQKEGKEELMQAKQENMKKAGVVVGTAAVVLATLLAVTALSGCSKSEEPAPAPEPVQEAPAPEPEAAPADEPEPEPEAAKLSIPNRYFLTGLRMTADGNAVNQWGLEDLEGNQAPFENPEMYPMGGFSEGRIFVTWETSEYDEEWDTEFNEVTHYALLDQTGKIVKDLTDLVHSFEFYSQGSLHRAEVENNPTYVDGRMVLRLGGFNSPVFVVLDEQGNVIFTVADSDFYQYADEGTVPVEFDIQFEMRGSATSSDNAYRDGVLCIGGCILSTDGTVLAQNEEYLESLGNGYMLDGFDADVVVDYSGNVVFDPSTLNVPGDIENARLFAFDDQPGANSIVSVVAEKVNPHGGANKDLAGLYCISTQKWLVPFQEGDLRFGTPNEGLIWVSVDSKNHILEGYGATDDDRDRDYSCLMDIQGNIVADGSTASLEEDGEPLGADFPEYLQEGYWWFGDKPGVVAYIENGAIKGTASAPEHGIEGDYPNNQMNVGVSGR</sequence>
<dbReference type="Proteomes" id="UP000309454">
    <property type="component" value="Unassembled WGS sequence"/>
</dbReference>
<keyword evidence="4" id="KW-1185">Reference proteome</keyword>
<accession>A0A4T9TKB3</accession>
<keyword evidence="2" id="KW-0812">Transmembrane</keyword>
<dbReference type="EMBL" id="SSTM01000001">
    <property type="protein sequence ID" value="TJW12403.1"/>
    <property type="molecule type" value="Genomic_DNA"/>
</dbReference>
<dbReference type="RefSeq" id="WP_136845297.1">
    <property type="nucleotide sequence ID" value="NZ_SSTM01000001.1"/>
</dbReference>
<feature type="transmembrane region" description="Helical" evidence="2">
    <location>
        <begin position="20"/>
        <end position="40"/>
    </location>
</feature>
<organism evidence="3 4">
    <name type="scientific">Parvibacter caecicola</name>
    <dbReference type="NCBI Taxonomy" id="747645"/>
    <lineage>
        <taxon>Bacteria</taxon>
        <taxon>Bacillati</taxon>
        <taxon>Actinomycetota</taxon>
        <taxon>Coriobacteriia</taxon>
        <taxon>Coriobacteriales</taxon>
        <taxon>Coriobacteriaceae</taxon>
        <taxon>Parvibacter</taxon>
    </lineage>
</organism>
<dbReference type="OrthoDB" id="2093398at201174"/>
<reference evidence="3 4" key="1">
    <citation type="submission" date="2019-04" db="EMBL/GenBank/DDBJ databases">
        <title>Microbes associate with the intestines of laboratory mice.</title>
        <authorList>
            <person name="Navarre W."/>
            <person name="Wong E."/>
            <person name="Huang K.C."/>
            <person name="Tropini C."/>
            <person name="Ng K."/>
            <person name="Yu B."/>
        </authorList>
    </citation>
    <scope>NUCLEOTIDE SEQUENCE [LARGE SCALE GENOMIC DNA]</scope>
    <source>
        <strain evidence="3 4">NM48_B13</strain>
    </source>
</reference>
<keyword evidence="2" id="KW-1133">Transmembrane helix</keyword>
<evidence type="ECO:0000256" key="2">
    <source>
        <dbReference type="SAM" id="Phobius"/>
    </source>
</evidence>